<dbReference type="EMBL" id="JAUSVS010000001">
    <property type="protein sequence ID" value="MDQ0462697.1"/>
    <property type="molecule type" value="Genomic_DNA"/>
</dbReference>
<gene>
    <name evidence="2" type="ORF">QO010_000445</name>
</gene>
<feature type="signal peptide" evidence="1">
    <location>
        <begin position="1"/>
        <end position="22"/>
    </location>
</feature>
<evidence type="ECO:0000313" key="3">
    <source>
        <dbReference type="Proteomes" id="UP001228905"/>
    </source>
</evidence>
<evidence type="ECO:0008006" key="4">
    <source>
        <dbReference type="Google" id="ProtNLM"/>
    </source>
</evidence>
<evidence type="ECO:0000313" key="2">
    <source>
        <dbReference type="EMBL" id="MDQ0462697.1"/>
    </source>
</evidence>
<keyword evidence="1" id="KW-0732">Signal</keyword>
<keyword evidence="3" id="KW-1185">Reference proteome</keyword>
<sequence>MNRKTVCCAALLLLTLSSPAFSGPGTATPPTDNKARVAELLRWGICAAALAVYNGVLEDEQGTAADRDLLARAKAAEPRMKAWFDTIGNQLDDSQTDAVEARITDPVIKRISRYKDDPDRAAHLLADFRPDLETCIAEAATLPEPPPQGETAT</sequence>
<reference evidence="2 3" key="1">
    <citation type="submission" date="2023-07" db="EMBL/GenBank/DDBJ databases">
        <title>Genomic Encyclopedia of Type Strains, Phase IV (KMG-IV): sequencing the most valuable type-strain genomes for metagenomic binning, comparative biology and taxonomic classification.</title>
        <authorList>
            <person name="Goeker M."/>
        </authorList>
    </citation>
    <scope>NUCLEOTIDE SEQUENCE [LARGE SCALE GENOMIC DNA]</scope>
    <source>
        <strain evidence="2 3">DSM 18695</strain>
    </source>
</reference>
<evidence type="ECO:0000256" key="1">
    <source>
        <dbReference type="SAM" id="SignalP"/>
    </source>
</evidence>
<dbReference type="RefSeq" id="WP_307345377.1">
    <property type="nucleotide sequence ID" value="NZ_JAUSVS010000001.1"/>
</dbReference>
<dbReference type="Proteomes" id="UP001228905">
    <property type="component" value="Unassembled WGS sequence"/>
</dbReference>
<comment type="caution">
    <text evidence="2">The sequence shown here is derived from an EMBL/GenBank/DDBJ whole genome shotgun (WGS) entry which is preliminary data.</text>
</comment>
<feature type="chain" id="PRO_5045919790" description="TIGR02301 family protein" evidence="1">
    <location>
        <begin position="23"/>
        <end position="153"/>
    </location>
</feature>
<proteinExistence type="predicted"/>
<name>A0ABU0IL12_9CAUL</name>
<organism evidence="2 3">
    <name type="scientific">Caulobacter ginsengisoli</name>
    <dbReference type="NCBI Taxonomy" id="400775"/>
    <lineage>
        <taxon>Bacteria</taxon>
        <taxon>Pseudomonadati</taxon>
        <taxon>Pseudomonadota</taxon>
        <taxon>Alphaproteobacteria</taxon>
        <taxon>Caulobacterales</taxon>
        <taxon>Caulobacteraceae</taxon>
        <taxon>Caulobacter</taxon>
    </lineage>
</organism>
<protein>
    <recommendedName>
        <fullName evidence="4">TIGR02301 family protein</fullName>
    </recommendedName>
</protein>
<accession>A0ABU0IL12</accession>